<dbReference type="PANTHER" id="PTHR21210">
    <property type="entry name" value="TRNA (URACIL-O(2)-)-METHYLTRANSFERASE-RELATED"/>
    <property type="match status" value="1"/>
</dbReference>
<comment type="subcellular location">
    <subcellularLocation>
        <location evidence="1 11">Cytoplasm</location>
    </subcellularLocation>
</comment>
<organism evidence="13 14">
    <name type="scientific">Cryoendolithus antarcticus</name>
    <dbReference type="NCBI Taxonomy" id="1507870"/>
    <lineage>
        <taxon>Eukaryota</taxon>
        <taxon>Fungi</taxon>
        <taxon>Dikarya</taxon>
        <taxon>Ascomycota</taxon>
        <taxon>Pezizomycotina</taxon>
        <taxon>Dothideomycetes</taxon>
        <taxon>Dothideomycetidae</taxon>
        <taxon>Cladosporiales</taxon>
        <taxon>Cladosporiaceae</taxon>
        <taxon>Cryoendolithus</taxon>
    </lineage>
</organism>
<evidence type="ECO:0000256" key="4">
    <source>
        <dbReference type="ARBA" id="ARBA00017788"/>
    </source>
</evidence>
<evidence type="ECO:0000256" key="10">
    <source>
        <dbReference type="ARBA" id="ARBA00047957"/>
    </source>
</evidence>
<keyword evidence="14" id="KW-1185">Reference proteome</keyword>
<dbReference type="GO" id="GO:0141101">
    <property type="term" value="F:tRNA(Ser) (uridine(44)-2'-O-)-methyltransferase activity"/>
    <property type="evidence" value="ECO:0007669"/>
    <property type="project" value="UniProtKB-EC"/>
</dbReference>
<comment type="similarity">
    <text evidence="2 11">Belongs to the TRM44 family.</text>
</comment>
<reference evidence="14" key="1">
    <citation type="submission" date="2017-03" db="EMBL/GenBank/DDBJ databases">
        <title>Genomes of endolithic fungi from Antarctica.</title>
        <authorList>
            <person name="Coleine C."/>
            <person name="Masonjones S."/>
            <person name="Stajich J.E."/>
        </authorList>
    </citation>
    <scope>NUCLEOTIDE SEQUENCE [LARGE SCALE GENOMIC DNA]</scope>
    <source>
        <strain evidence="14">CCFEE 5527</strain>
    </source>
</reference>
<evidence type="ECO:0000256" key="9">
    <source>
        <dbReference type="ARBA" id="ARBA00022694"/>
    </source>
</evidence>
<proteinExistence type="inferred from homology"/>
<evidence type="ECO:0000256" key="2">
    <source>
        <dbReference type="ARBA" id="ARBA00009056"/>
    </source>
</evidence>
<dbReference type="FunCoup" id="A0A1V8SD34">
    <property type="interactions" value="155"/>
</dbReference>
<feature type="region of interest" description="Disordered" evidence="12">
    <location>
        <begin position="430"/>
        <end position="453"/>
    </location>
</feature>
<evidence type="ECO:0000256" key="11">
    <source>
        <dbReference type="RuleBase" id="RU368004"/>
    </source>
</evidence>
<keyword evidence="5 11" id="KW-0963">Cytoplasm</keyword>
<dbReference type="EC" id="2.1.1.211" evidence="3 11"/>
<evidence type="ECO:0000256" key="7">
    <source>
        <dbReference type="ARBA" id="ARBA00022679"/>
    </source>
</evidence>
<keyword evidence="8 11" id="KW-0949">S-adenosyl-L-methionine</keyword>
<evidence type="ECO:0000256" key="6">
    <source>
        <dbReference type="ARBA" id="ARBA00022603"/>
    </source>
</evidence>
<dbReference type="OrthoDB" id="10047021at2759"/>
<name>A0A1V8SD34_9PEZI</name>
<dbReference type="EMBL" id="NAJO01000058">
    <property type="protein sequence ID" value="OQN97056.1"/>
    <property type="molecule type" value="Genomic_DNA"/>
</dbReference>
<dbReference type="InParanoid" id="A0A1V8SD34"/>
<keyword evidence="9 11" id="KW-0819">tRNA processing</keyword>
<dbReference type="AlphaFoldDB" id="A0A1V8SD34"/>
<evidence type="ECO:0000256" key="8">
    <source>
        <dbReference type="ARBA" id="ARBA00022691"/>
    </source>
</evidence>
<dbReference type="Pfam" id="PF07757">
    <property type="entry name" value="AdoMet_MTase"/>
    <property type="match status" value="2"/>
</dbReference>
<feature type="compositionally biased region" description="Polar residues" evidence="12">
    <location>
        <begin position="331"/>
        <end position="345"/>
    </location>
</feature>
<dbReference type="PANTHER" id="PTHR21210:SF0">
    <property type="entry name" value="TRNA (URACIL-O(2)-)-METHYLTRANSFERASE-RELATED"/>
    <property type="match status" value="1"/>
</dbReference>
<evidence type="ECO:0000256" key="1">
    <source>
        <dbReference type="ARBA" id="ARBA00004496"/>
    </source>
</evidence>
<dbReference type="STRING" id="1507870.A0A1V8SD34"/>
<evidence type="ECO:0000256" key="3">
    <source>
        <dbReference type="ARBA" id="ARBA00012795"/>
    </source>
</evidence>
<evidence type="ECO:0000256" key="12">
    <source>
        <dbReference type="SAM" id="MobiDB-lite"/>
    </source>
</evidence>
<dbReference type="InterPro" id="IPR011671">
    <property type="entry name" value="tRNA_uracil_MeTrfase"/>
</dbReference>
<comment type="caution">
    <text evidence="13">The sequence shown here is derived from an EMBL/GenBank/DDBJ whole genome shotgun (WGS) entry which is preliminary data.</text>
</comment>
<sequence length="492" mass="54509">MRAGDMPHYHPAVRQLAFHHSCPRNPSPLGPGLVASKISLSYQYFDSKQSPNDTRLDRTALKLLQTVHKHGEGQLTGYEKRVHHDQIIPQKRYQDTYARLKAKYGKQLTTSWVEVTDPVKHVFEDIGIAAFLIELWDDMYHRPVTVNAVLHGDTDTASGALDACEDVKEYCNNDATADLAHGGEVQASGSKLRFPGFVDIGCGNGILVYILLSEGYPGFGFDARERKSWPTFPTAIRKHLKQKLLVPEIFRSTVDLAHEGDASWHNGLFDHGTFIVSNHADELTAWTPLLAYLNHGAFLAIPCCSHDLAGARFRAPESVRKPTDAAREVMTGNTHMSRLPQQDPSTRVKPLADDDDARLTLDQHAARQRTSSADLAVKQAAETGSLKRSLVQKKMASAYSTLCSYLASISESMGYEVETEVLRIPSTRNHSVIGRRRRQHSGSSSDDPDTAEDREAVVQTLIEREMGLSIQSVARDWVTRAGKIAQKPGSGH</sequence>
<evidence type="ECO:0000256" key="5">
    <source>
        <dbReference type="ARBA" id="ARBA00022490"/>
    </source>
</evidence>
<protein>
    <recommendedName>
        <fullName evidence="4 11">tRNA (uracil-O(2)-)-methyltransferase</fullName>
        <ecNumber evidence="3 11">2.1.1.211</ecNumber>
    </recommendedName>
</protein>
<gene>
    <name evidence="13" type="ORF">B0A48_16860</name>
</gene>
<keyword evidence="7 11" id="KW-0808">Transferase</keyword>
<evidence type="ECO:0000313" key="13">
    <source>
        <dbReference type="EMBL" id="OQN97056.1"/>
    </source>
</evidence>
<comment type="function">
    <text evidence="11">Adenosyl-L-methionine (AdoMet)-dependent tRNA (uracil-O(2)-)-methyltransferase.</text>
</comment>
<evidence type="ECO:0000313" key="14">
    <source>
        <dbReference type="Proteomes" id="UP000192596"/>
    </source>
</evidence>
<feature type="region of interest" description="Disordered" evidence="12">
    <location>
        <begin position="329"/>
        <end position="351"/>
    </location>
</feature>
<dbReference type="GO" id="GO:0005737">
    <property type="term" value="C:cytoplasm"/>
    <property type="evidence" value="ECO:0007669"/>
    <property type="project" value="UniProtKB-SubCell"/>
</dbReference>
<dbReference type="GO" id="GO:0030488">
    <property type="term" value="P:tRNA methylation"/>
    <property type="evidence" value="ECO:0007669"/>
    <property type="project" value="UniProtKB-UniRule"/>
</dbReference>
<dbReference type="Proteomes" id="UP000192596">
    <property type="component" value="Unassembled WGS sequence"/>
</dbReference>
<keyword evidence="6 11" id="KW-0489">Methyltransferase</keyword>
<accession>A0A1V8SD34</accession>
<comment type="catalytic activity">
    <reaction evidence="10 11">
        <text>uridine(44) in tRNA(Ser) + S-adenosyl-L-methionine = 2'-O-methyluridine(44) in tRNA(Ser) + S-adenosyl-L-homocysteine + H(+)</text>
        <dbReference type="Rhea" id="RHEA:43100"/>
        <dbReference type="Rhea" id="RHEA-COMP:10339"/>
        <dbReference type="Rhea" id="RHEA-COMP:10340"/>
        <dbReference type="ChEBI" id="CHEBI:15378"/>
        <dbReference type="ChEBI" id="CHEBI:57856"/>
        <dbReference type="ChEBI" id="CHEBI:59789"/>
        <dbReference type="ChEBI" id="CHEBI:65315"/>
        <dbReference type="ChEBI" id="CHEBI:74478"/>
        <dbReference type="EC" id="2.1.1.211"/>
    </reaction>
</comment>